<dbReference type="InterPro" id="IPR015943">
    <property type="entry name" value="WD40/YVTN_repeat-like_dom_sf"/>
</dbReference>
<evidence type="ECO:0000256" key="2">
    <source>
        <dbReference type="SAM" id="SignalP"/>
    </source>
</evidence>
<dbReference type="PATRIC" id="fig|1385369.3.peg.1784"/>
<evidence type="ECO:0000313" key="5">
    <source>
        <dbReference type="Proteomes" id="UP000019486"/>
    </source>
</evidence>
<evidence type="ECO:0000313" key="4">
    <source>
        <dbReference type="EMBL" id="EWY41056.1"/>
    </source>
</evidence>
<evidence type="ECO:0000256" key="1">
    <source>
        <dbReference type="ARBA" id="ARBA00022729"/>
    </source>
</evidence>
<evidence type="ECO:0000259" key="3">
    <source>
        <dbReference type="Pfam" id="PF21783"/>
    </source>
</evidence>
<dbReference type="InterPro" id="IPR051200">
    <property type="entry name" value="Host-pathogen_enzymatic-act"/>
</dbReference>
<dbReference type="InterPro" id="IPR048433">
    <property type="entry name" value="YNCE-like_beta-prop"/>
</dbReference>
<reference evidence="4 5" key="1">
    <citation type="submission" date="2013-08" db="EMBL/GenBank/DDBJ databases">
        <title>The genome sequence of Skermanella stibiiresistens.</title>
        <authorList>
            <person name="Zhu W."/>
            <person name="Wang G."/>
        </authorList>
    </citation>
    <scope>NUCLEOTIDE SEQUENCE [LARGE SCALE GENOMIC DNA]</scope>
    <source>
        <strain evidence="4 5">SB22</strain>
    </source>
</reference>
<protein>
    <submittedName>
        <fullName evidence="4">Membrane protein</fullName>
    </submittedName>
</protein>
<dbReference type="EMBL" id="AVFL01000005">
    <property type="protein sequence ID" value="EWY41056.1"/>
    <property type="molecule type" value="Genomic_DNA"/>
</dbReference>
<dbReference type="PANTHER" id="PTHR47197:SF3">
    <property type="entry name" value="DIHYDRO-HEME D1 DEHYDROGENASE"/>
    <property type="match status" value="1"/>
</dbReference>
<feature type="signal peptide" evidence="2">
    <location>
        <begin position="1"/>
        <end position="28"/>
    </location>
</feature>
<name>W9H8H3_9PROT</name>
<dbReference type="Proteomes" id="UP000019486">
    <property type="component" value="Unassembled WGS sequence"/>
</dbReference>
<dbReference type="SUPFAM" id="SSF50974">
    <property type="entry name" value="Nitrous oxide reductase, N-terminal domain"/>
    <property type="match status" value="1"/>
</dbReference>
<proteinExistence type="predicted"/>
<comment type="caution">
    <text evidence="4">The sequence shown here is derived from an EMBL/GenBank/DDBJ whole genome shotgun (WGS) entry which is preliminary data.</text>
</comment>
<dbReference type="NCBIfam" id="TIGR03866">
    <property type="entry name" value="PQQ_ABC_repeats"/>
    <property type="match status" value="1"/>
</dbReference>
<keyword evidence="5" id="KW-1185">Reference proteome</keyword>
<dbReference type="AlphaFoldDB" id="W9H8H3"/>
<dbReference type="Pfam" id="PF21783">
    <property type="entry name" value="YNCE"/>
    <property type="match status" value="1"/>
</dbReference>
<gene>
    <name evidence="4" type="ORF">N825_30730</name>
</gene>
<dbReference type="InterPro" id="IPR022456">
    <property type="entry name" value="PQQ_b_propeller"/>
</dbReference>
<dbReference type="Gene3D" id="2.130.10.10">
    <property type="entry name" value="YVTN repeat-like/Quinoprotein amine dehydrogenase"/>
    <property type="match status" value="2"/>
</dbReference>
<organism evidence="4 5">
    <name type="scientific">Skermanella stibiiresistens SB22</name>
    <dbReference type="NCBI Taxonomy" id="1385369"/>
    <lineage>
        <taxon>Bacteria</taxon>
        <taxon>Pseudomonadati</taxon>
        <taxon>Pseudomonadota</taxon>
        <taxon>Alphaproteobacteria</taxon>
        <taxon>Rhodospirillales</taxon>
        <taxon>Azospirillaceae</taxon>
        <taxon>Skermanella</taxon>
    </lineage>
</organism>
<dbReference type="PANTHER" id="PTHR47197">
    <property type="entry name" value="PROTEIN NIRF"/>
    <property type="match status" value="1"/>
</dbReference>
<feature type="chain" id="PRO_5004923518" evidence="2">
    <location>
        <begin position="29"/>
        <end position="328"/>
    </location>
</feature>
<dbReference type="NCBIfam" id="TIGR02276">
    <property type="entry name" value="beta_rpt_yvtn"/>
    <property type="match status" value="3"/>
</dbReference>
<dbReference type="InterPro" id="IPR011045">
    <property type="entry name" value="N2O_reductase_N"/>
</dbReference>
<keyword evidence="1 2" id="KW-0732">Signal</keyword>
<dbReference type="OrthoDB" id="145213at2"/>
<accession>W9H8H3</accession>
<dbReference type="RefSeq" id="WP_037449841.1">
    <property type="nucleotide sequence ID" value="NZ_AVFL01000005.1"/>
</dbReference>
<dbReference type="InterPro" id="IPR011964">
    <property type="entry name" value="YVTN_b-propeller_repeat"/>
</dbReference>
<dbReference type="STRING" id="1385369.N825_30730"/>
<sequence length="328" mass="35514">MFPDKSSIAAAVLLTAIALPAMSHPAGAETIYVSNEKDNTVSVIDGETLKVTATIKTGRRPRGIVLSTDMTKLYVCVGDDDRVDVVDLNTRKVIGRLPSGPDPELLALHPDGHHLYVANEDDNMVTVVDVDTKKMLNEIQVGVEPEGMGISPDGTLLVNTSETTNMAHFIDTKSREIVANVLVDSRPRVAEFTPDSKQVWVSAEIGGTVSVIESGGKKVIHKIRFEIPGVSNESIQPVGMKFTKDGKRAFVALGPANRVAEIDPATFEVKKYYLVGQRVWNLALGQNETRLYTTNGVSSDVSVIDLEREKVIKSLTVGRAPWGVAVKP</sequence>
<feature type="domain" description="YNCE-like beta-propeller" evidence="3">
    <location>
        <begin position="17"/>
        <end position="324"/>
    </location>
</feature>